<evidence type="ECO:0000313" key="4">
    <source>
        <dbReference type="Proteomes" id="UP001152795"/>
    </source>
</evidence>
<sequence>MEDGHEILSSARLRGNSRLLAETLSQLGSDDWGNISDISLVENVANEGQNSDEDCEILKFIEDTERDIAAKSTQYVKGILTRDKTANLYKRREKILDYCKSKIIECPKEKLVRRLNRTGGRSANEKLACDIIALVNFYSSREITAEFNDMFRKPLCDNTQDILKSLDKEETKQLMTFIENFDVKVSELREDFDQTVSQFKTEISDLKANLCEKQAKIRSLESELASFRGNYKANLEETRGKLENYEMKLVGQAENVIKLEQKTDKICKDLERIKKQQSKRIEVIDAERSEGSLDILYSSAVKSTEANASKDQTVSDIICMEVPQTKTANSNSGTNNKACSITSKQYIQQKQQKNDSSTSYANVSQPESTGSELSKQVQQSECSVTQIESNKANSNIDNTNFEDRESPDIEKETSDFVGVQRQKIKRIYLGGVREGTNAIKQYMQEKGIFPTFVRLFNSKRKGTVAVRINVKNDDFERVSGNDFWPEYVYSRPWLSKQNWINKNETKDSS</sequence>
<keyword evidence="1" id="KW-0175">Coiled coil</keyword>
<evidence type="ECO:0000256" key="2">
    <source>
        <dbReference type="SAM" id="MobiDB-lite"/>
    </source>
</evidence>
<protein>
    <submittedName>
        <fullName evidence="3">Uncharacterized protein</fullName>
    </submittedName>
</protein>
<evidence type="ECO:0000256" key="1">
    <source>
        <dbReference type="SAM" id="Coils"/>
    </source>
</evidence>
<gene>
    <name evidence="3" type="ORF">PACLA_8A065292</name>
</gene>
<dbReference type="AlphaFoldDB" id="A0A6S7HYJ4"/>
<feature type="coiled-coil region" evidence="1">
    <location>
        <begin position="228"/>
        <end position="287"/>
    </location>
</feature>
<evidence type="ECO:0000313" key="3">
    <source>
        <dbReference type="EMBL" id="CAB4009797.1"/>
    </source>
</evidence>
<proteinExistence type="predicted"/>
<feature type="compositionally biased region" description="Polar residues" evidence="2">
    <location>
        <begin position="346"/>
        <end position="399"/>
    </location>
</feature>
<keyword evidence="4" id="KW-1185">Reference proteome</keyword>
<comment type="caution">
    <text evidence="3">The sequence shown here is derived from an EMBL/GenBank/DDBJ whole genome shotgun (WGS) entry which is preliminary data.</text>
</comment>
<name>A0A6S7HYJ4_PARCT</name>
<reference evidence="3" key="1">
    <citation type="submission" date="2020-04" db="EMBL/GenBank/DDBJ databases">
        <authorList>
            <person name="Alioto T."/>
            <person name="Alioto T."/>
            <person name="Gomez Garrido J."/>
        </authorList>
    </citation>
    <scope>NUCLEOTIDE SEQUENCE</scope>
    <source>
        <strain evidence="3">A484AB</strain>
    </source>
</reference>
<dbReference type="Proteomes" id="UP001152795">
    <property type="component" value="Unassembled WGS sequence"/>
</dbReference>
<accession>A0A6S7HYJ4</accession>
<feature type="region of interest" description="Disordered" evidence="2">
    <location>
        <begin position="346"/>
        <end position="409"/>
    </location>
</feature>
<organism evidence="3 4">
    <name type="scientific">Paramuricea clavata</name>
    <name type="common">Red gorgonian</name>
    <name type="synonym">Violescent sea-whip</name>
    <dbReference type="NCBI Taxonomy" id="317549"/>
    <lineage>
        <taxon>Eukaryota</taxon>
        <taxon>Metazoa</taxon>
        <taxon>Cnidaria</taxon>
        <taxon>Anthozoa</taxon>
        <taxon>Octocorallia</taxon>
        <taxon>Malacalcyonacea</taxon>
        <taxon>Plexauridae</taxon>
        <taxon>Paramuricea</taxon>
    </lineage>
</organism>
<dbReference type="EMBL" id="CACRXK020006575">
    <property type="protein sequence ID" value="CAB4009797.1"/>
    <property type="molecule type" value="Genomic_DNA"/>
</dbReference>